<dbReference type="InterPro" id="IPR037185">
    <property type="entry name" value="EmrE-like"/>
</dbReference>
<proteinExistence type="inferred from homology"/>
<evidence type="ECO:0000256" key="1">
    <source>
        <dbReference type="ARBA" id="ARBA00007362"/>
    </source>
</evidence>
<keyword evidence="2" id="KW-1133">Transmembrane helix</keyword>
<feature type="transmembrane region" description="Helical" evidence="2">
    <location>
        <begin position="163"/>
        <end position="182"/>
    </location>
</feature>
<dbReference type="RefSeq" id="WP_204407158.1">
    <property type="nucleotide sequence ID" value="NZ_BQKC01000001.1"/>
</dbReference>
<comment type="caution">
    <text evidence="4">The sequence shown here is derived from an EMBL/GenBank/DDBJ whole genome shotgun (WGS) entry which is preliminary data.</text>
</comment>
<dbReference type="Pfam" id="PF00892">
    <property type="entry name" value="EamA"/>
    <property type="match status" value="2"/>
</dbReference>
<evidence type="ECO:0000256" key="2">
    <source>
        <dbReference type="SAM" id="Phobius"/>
    </source>
</evidence>
<feature type="transmembrane region" description="Helical" evidence="2">
    <location>
        <begin position="227"/>
        <end position="247"/>
    </location>
</feature>
<reference evidence="4" key="1">
    <citation type="journal article" date="2022" name="Int. J. Syst. Evol. Microbiol.">
        <title>Granulimonas faecalis gen. nov., sp. nov., and Leptogranulimonas caecicola gen. nov., sp. nov., novel lactate-producing Atopobiaceae bacteria isolated from mouse intestines, and an emended description of the family Atopobiaceae.</title>
        <authorList>
            <person name="Morinaga K."/>
            <person name="Kusada H."/>
            <person name="Sakamoto S."/>
            <person name="Murakami T."/>
            <person name="Toyoda A."/>
            <person name="Mori H."/>
            <person name="Meng X.Y."/>
            <person name="Takashino M."/>
            <person name="Murotomi K."/>
            <person name="Tamaki H."/>
        </authorList>
    </citation>
    <scope>NUCLEOTIDE SEQUENCE</scope>
    <source>
        <strain evidence="4">OPF53</strain>
    </source>
</reference>
<sequence>MGYGLASGLLWGLDTVILGIALSMAPYVGTAEAVAFAAIVSAAFHDVFCAVWMFLLMAVRGRLKDTVAALRTRSGKVVAAAALLGGPFGMTGYVVAINELGPGITAIISSFYPAFGAFLAVFALKEKMEPKRWVALAVAMAAIIVMGAAASDMEMPGNAMVGIAAALACVVGWGSEAVLLAWGMRDDSVDNETALQIRETTSGLVYLVVILPLFAAWPFAAQVFATPATAVVAGAALAGTVSYLFYYKGIDKIGAAKAMAANISYSAWAVVLGMVLLGHVPSPVEVLCCIAILCGTVLASADDWSQLVPGRRASS</sequence>
<organism evidence="4 5">
    <name type="scientific">Granulimonas faecalis</name>
    <dbReference type="NCBI Taxonomy" id="2894155"/>
    <lineage>
        <taxon>Bacteria</taxon>
        <taxon>Bacillati</taxon>
        <taxon>Actinomycetota</taxon>
        <taxon>Coriobacteriia</taxon>
        <taxon>Coriobacteriales</taxon>
        <taxon>Kribbibacteriaceae</taxon>
        <taxon>Granulimonas</taxon>
    </lineage>
</organism>
<dbReference type="PANTHER" id="PTHR22911">
    <property type="entry name" value="ACYL-MALONYL CONDENSING ENZYME-RELATED"/>
    <property type="match status" value="1"/>
</dbReference>
<gene>
    <name evidence="4" type="ORF">ATOP_17160</name>
</gene>
<feature type="transmembrane region" description="Helical" evidence="2">
    <location>
        <begin position="203"/>
        <end position="221"/>
    </location>
</feature>
<dbReference type="PANTHER" id="PTHR22911:SF137">
    <property type="entry name" value="SOLUTE CARRIER FAMILY 35 MEMBER G2-RELATED"/>
    <property type="match status" value="1"/>
</dbReference>
<keyword evidence="2" id="KW-0472">Membrane</keyword>
<feature type="transmembrane region" description="Helical" evidence="2">
    <location>
        <begin position="34"/>
        <end position="56"/>
    </location>
</feature>
<dbReference type="GO" id="GO:0016020">
    <property type="term" value="C:membrane"/>
    <property type="evidence" value="ECO:0007669"/>
    <property type="project" value="InterPro"/>
</dbReference>
<dbReference type="EMBL" id="BQKC01000001">
    <property type="protein sequence ID" value="GJM56061.1"/>
    <property type="molecule type" value="Genomic_DNA"/>
</dbReference>
<comment type="similarity">
    <text evidence="1">Belongs to the EamA transporter family.</text>
</comment>
<dbReference type="AlphaFoldDB" id="A0AAV5B3C2"/>
<feature type="transmembrane region" description="Helical" evidence="2">
    <location>
        <begin position="133"/>
        <end position="151"/>
    </location>
</feature>
<dbReference type="SUPFAM" id="SSF103481">
    <property type="entry name" value="Multidrug resistance efflux transporter EmrE"/>
    <property type="match status" value="2"/>
</dbReference>
<dbReference type="InterPro" id="IPR000620">
    <property type="entry name" value="EamA_dom"/>
</dbReference>
<keyword evidence="2" id="KW-0812">Transmembrane</keyword>
<evidence type="ECO:0000259" key="3">
    <source>
        <dbReference type="Pfam" id="PF00892"/>
    </source>
</evidence>
<dbReference type="Proteomes" id="UP001055025">
    <property type="component" value="Unassembled WGS sequence"/>
</dbReference>
<evidence type="ECO:0000313" key="5">
    <source>
        <dbReference type="Proteomes" id="UP001055025"/>
    </source>
</evidence>
<feature type="transmembrane region" description="Helical" evidence="2">
    <location>
        <begin position="103"/>
        <end position="124"/>
    </location>
</feature>
<name>A0AAV5B3C2_9ACTN</name>
<feature type="transmembrane region" description="Helical" evidence="2">
    <location>
        <begin position="77"/>
        <end position="97"/>
    </location>
</feature>
<accession>A0AAV5B3C2</accession>
<evidence type="ECO:0000313" key="4">
    <source>
        <dbReference type="EMBL" id="GJM56061.1"/>
    </source>
</evidence>
<feature type="transmembrane region" description="Helical" evidence="2">
    <location>
        <begin position="259"/>
        <end position="278"/>
    </location>
</feature>
<protein>
    <submittedName>
        <fullName evidence="4">Choline transporter</fullName>
    </submittedName>
</protein>
<feature type="transmembrane region" description="Helical" evidence="2">
    <location>
        <begin position="9"/>
        <end position="28"/>
    </location>
</feature>
<feature type="domain" description="EamA" evidence="3">
    <location>
        <begin position="4"/>
        <end position="146"/>
    </location>
</feature>
<feature type="domain" description="EamA" evidence="3">
    <location>
        <begin position="161"/>
        <end position="300"/>
    </location>
</feature>
<keyword evidence="5" id="KW-1185">Reference proteome</keyword>